<keyword evidence="4" id="KW-1015">Disulfide bond</keyword>
<evidence type="ECO:0000259" key="7">
    <source>
        <dbReference type="PROSITE" id="PS51352"/>
    </source>
</evidence>
<name>A0A6I6UTM8_9BACI</name>
<dbReference type="GO" id="GO:0016209">
    <property type="term" value="F:antioxidant activity"/>
    <property type="evidence" value="ECO:0007669"/>
    <property type="project" value="InterPro"/>
</dbReference>
<feature type="domain" description="Thioredoxin" evidence="7">
    <location>
        <begin position="36"/>
        <end position="176"/>
    </location>
</feature>
<keyword evidence="5" id="KW-0676">Redox-active center</keyword>
<dbReference type="KEGG" id="bvq:FHE72_19305"/>
<evidence type="ECO:0000256" key="4">
    <source>
        <dbReference type="ARBA" id="ARBA00023157"/>
    </source>
</evidence>
<dbReference type="GO" id="GO:0030313">
    <property type="term" value="C:cell envelope"/>
    <property type="evidence" value="ECO:0007669"/>
    <property type="project" value="UniProtKB-SubCell"/>
</dbReference>
<sequence length="176" mass="20224">MKKRKRRLVRTGILLVLISAVVYTLYLNATKDRAIIGEGDMAPDFKLETLDGDTVQLSDYRGKGVFLNFWGTWCKPCEKEMPYMEKSYQQFKDKGVETLAVNIGESDFLVNKFVEKYDLSFTFPMDRNRELIDTYGVGPIPTTFLINPEGKVVKVITGSMSQQDIHDYMNMIKPEQ</sequence>
<comment type="subcellular location">
    <subcellularLocation>
        <location evidence="1">Cell envelope</location>
    </subcellularLocation>
</comment>
<keyword evidence="6" id="KW-0812">Transmembrane</keyword>
<dbReference type="InterPro" id="IPR013766">
    <property type="entry name" value="Thioredoxin_domain"/>
</dbReference>
<dbReference type="Proteomes" id="UP000465062">
    <property type="component" value="Chromosome"/>
</dbReference>
<evidence type="ECO:0000256" key="3">
    <source>
        <dbReference type="ARBA" id="ARBA00022968"/>
    </source>
</evidence>
<organism evidence="8 9">
    <name type="scientific">Rossellomorea vietnamensis</name>
    <dbReference type="NCBI Taxonomy" id="218284"/>
    <lineage>
        <taxon>Bacteria</taxon>
        <taxon>Bacillati</taxon>
        <taxon>Bacillota</taxon>
        <taxon>Bacilli</taxon>
        <taxon>Bacillales</taxon>
        <taxon>Bacillaceae</taxon>
        <taxon>Rossellomorea</taxon>
    </lineage>
</organism>
<keyword evidence="6" id="KW-1133">Transmembrane helix</keyword>
<dbReference type="Gene3D" id="3.40.30.10">
    <property type="entry name" value="Glutaredoxin"/>
    <property type="match status" value="1"/>
</dbReference>
<dbReference type="InterPro" id="IPR050553">
    <property type="entry name" value="Thioredoxin_ResA/DsbE_sf"/>
</dbReference>
<dbReference type="GO" id="GO:0016491">
    <property type="term" value="F:oxidoreductase activity"/>
    <property type="evidence" value="ECO:0007669"/>
    <property type="project" value="InterPro"/>
</dbReference>
<dbReference type="Pfam" id="PF00578">
    <property type="entry name" value="AhpC-TSA"/>
    <property type="match status" value="1"/>
</dbReference>
<dbReference type="InterPro" id="IPR000866">
    <property type="entry name" value="AhpC/TSA"/>
</dbReference>
<proteinExistence type="predicted"/>
<reference evidence="8 9" key="1">
    <citation type="submission" date="2019-06" db="EMBL/GenBank/DDBJ databases">
        <title>An operon consisting of a P-type ATPase gene and a transcriptional regular gene given the different cadmium resistance in Bacillus vietamensis 151-6 and Bacillus marisflavi 151-25.</title>
        <authorList>
            <person name="Yu X."/>
        </authorList>
    </citation>
    <scope>NUCLEOTIDE SEQUENCE [LARGE SCALE GENOMIC DNA]</scope>
    <source>
        <strain evidence="8 9">151-6</strain>
    </source>
</reference>
<dbReference type="PROSITE" id="PS51352">
    <property type="entry name" value="THIOREDOXIN_2"/>
    <property type="match status" value="1"/>
</dbReference>
<gene>
    <name evidence="8" type="primary">resA</name>
    <name evidence="8" type="ORF">FHE72_19305</name>
</gene>
<dbReference type="PANTHER" id="PTHR42852:SF6">
    <property type="entry name" value="THIOL:DISULFIDE INTERCHANGE PROTEIN DSBE"/>
    <property type="match status" value="1"/>
</dbReference>
<dbReference type="SUPFAM" id="SSF52833">
    <property type="entry name" value="Thioredoxin-like"/>
    <property type="match status" value="1"/>
</dbReference>
<dbReference type="EMBL" id="CP047394">
    <property type="protein sequence ID" value="QHE62911.1"/>
    <property type="molecule type" value="Genomic_DNA"/>
</dbReference>
<dbReference type="InterPro" id="IPR036249">
    <property type="entry name" value="Thioredoxin-like_sf"/>
</dbReference>
<evidence type="ECO:0000256" key="5">
    <source>
        <dbReference type="ARBA" id="ARBA00023284"/>
    </source>
</evidence>
<keyword evidence="3" id="KW-0735">Signal-anchor</keyword>
<evidence type="ECO:0000313" key="9">
    <source>
        <dbReference type="Proteomes" id="UP000465062"/>
    </source>
</evidence>
<keyword evidence="2" id="KW-0201">Cytochrome c-type biogenesis</keyword>
<evidence type="ECO:0000256" key="6">
    <source>
        <dbReference type="SAM" id="Phobius"/>
    </source>
</evidence>
<evidence type="ECO:0000256" key="2">
    <source>
        <dbReference type="ARBA" id="ARBA00022748"/>
    </source>
</evidence>
<dbReference type="PANTHER" id="PTHR42852">
    <property type="entry name" value="THIOL:DISULFIDE INTERCHANGE PROTEIN DSBE"/>
    <property type="match status" value="1"/>
</dbReference>
<dbReference type="CDD" id="cd02966">
    <property type="entry name" value="TlpA_like_family"/>
    <property type="match status" value="1"/>
</dbReference>
<accession>A0A6I6UTM8</accession>
<dbReference type="NCBIfam" id="NF002854">
    <property type="entry name" value="PRK03147.1"/>
    <property type="match status" value="1"/>
</dbReference>
<evidence type="ECO:0000256" key="1">
    <source>
        <dbReference type="ARBA" id="ARBA00004196"/>
    </source>
</evidence>
<dbReference type="GO" id="GO:0017004">
    <property type="term" value="P:cytochrome complex assembly"/>
    <property type="evidence" value="ECO:0007669"/>
    <property type="project" value="UniProtKB-KW"/>
</dbReference>
<evidence type="ECO:0000313" key="8">
    <source>
        <dbReference type="EMBL" id="QHE62911.1"/>
    </source>
</evidence>
<feature type="transmembrane region" description="Helical" evidence="6">
    <location>
        <begin position="7"/>
        <end position="26"/>
    </location>
</feature>
<keyword evidence="6" id="KW-0472">Membrane</keyword>
<dbReference type="RefSeq" id="WP_159362710.1">
    <property type="nucleotide sequence ID" value="NZ_CP047394.1"/>
</dbReference>
<dbReference type="AlphaFoldDB" id="A0A6I6UTM8"/>
<protein>
    <submittedName>
        <fullName evidence="8">Thiol-disulfide oxidoreductase ResA</fullName>
    </submittedName>
</protein>